<dbReference type="InterPro" id="IPR002035">
    <property type="entry name" value="VWF_A"/>
</dbReference>
<dbReference type="PANTHER" id="PTHR45737">
    <property type="entry name" value="VON WILLEBRAND FACTOR A DOMAIN-CONTAINING PROTEIN 5A"/>
    <property type="match status" value="1"/>
</dbReference>
<dbReference type="SMART" id="SM00327">
    <property type="entry name" value="VWA"/>
    <property type="match status" value="1"/>
</dbReference>
<dbReference type="PANTHER" id="PTHR45737:SF6">
    <property type="entry name" value="VON WILLEBRAND FACTOR A DOMAIN-CONTAINING PROTEIN 5A"/>
    <property type="match status" value="1"/>
</dbReference>
<dbReference type="PROSITE" id="PS50234">
    <property type="entry name" value="VWFA"/>
    <property type="match status" value="1"/>
</dbReference>
<proteinExistence type="predicted"/>
<dbReference type="STRING" id="150374.A0A0M8MVK0"/>
<reference evidence="3 4" key="1">
    <citation type="submission" date="2015-07" db="EMBL/GenBank/DDBJ databases">
        <title>The genome of the fungus Escovopsis weberi, a specialized disease agent of ant agriculture.</title>
        <authorList>
            <person name="de Man T.J."/>
            <person name="Stajich J.E."/>
            <person name="Kubicek C.P."/>
            <person name="Chenthamara K."/>
            <person name="Atanasova L."/>
            <person name="Druzhinina I.S."/>
            <person name="Birnbaum S."/>
            <person name="Barribeau S.M."/>
            <person name="Teiling C."/>
            <person name="Suen G."/>
            <person name="Currie C."/>
            <person name="Gerardo N.M."/>
        </authorList>
    </citation>
    <scope>NUCLEOTIDE SEQUENCE [LARGE SCALE GENOMIC DNA]</scope>
</reference>
<name>A0A0M8MVK0_ESCWE</name>
<dbReference type="InterPro" id="IPR036465">
    <property type="entry name" value="vWFA_dom_sf"/>
</dbReference>
<evidence type="ECO:0000313" key="4">
    <source>
        <dbReference type="Proteomes" id="UP000053831"/>
    </source>
</evidence>
<dbReference type="EMBL" id="LGSR01000020">
    <property type="protein sequence ID" value="KOS19458.1"/>
    <property type="molecule type" value="Genomic_DNA"/>
</dbReference>
<dbReference type="AlphaFoldDB" id="A0A0M8MVK0"/>
<protein>
    <submittedName>
        <fullName evidence="3">von Willebrand factor A domain-containing protein</fullName>
    </submittedName>
</protein>
<evidence type="ECO:0000259" key="2">
    <source>
        <dbReference type="PROSITE" id="PS50234"/>
    </source>
</evidence>
<dbReference type="Proteomes" id="UP000053831">
    <property type="component" value="Unassembled WGS sequence"/>
</dbReference>
<feature type="region of interest" description="Disordered" evidence="1">
    <location>
        <begin position="190"/>
        <end position="209"/>
    </location>
</feature>
<sequence>MATLVPRFNLPVQKPEVVFLCDRSGSMGGVQKIPNLVAAMGIFLKSLPVGVRFNICSFGTRFTFLWDKSQPYDQASLEKAIAHIRGFDADYGGTEIQRPMEEAFRRRHQDMNLEVILITDGEVWQQTAMFQSINAEVAQSNGSIRVFTLGIGTDTVSEDEKMDKKLVRMLKGALTPHVGDYTLEIRYEKEGSPRKAAGSDDGDDNDDSDGFELVEKVMDAMTIDVPDEVQENLEQEEQKIEKTTISLFDETVKDKDLEMPDATALPAVKLPAVIEPRYLQTPYDIPPLFPFIRTTVYVLLSDSTPACRPKSVLLRGTCDQAALELEIPILALAEEGTTIHQLAAKKEIGELEEGHGWIYHAKTEKGRPFKQEFEAHLEEMVKREAVRLGT</sequence>
<gene>
    <name evidence="3" type="ORF">ESCO_000028</name>
</gene>
<organism evidence="3 4">
    <name type="scientific">Escovopsis weberi</name>
    <dbReference type="NCBI Taxonomy" id="150374"/>
    <lineage>
        <taxon>Eukaryota</taxon>
        <taxon>Fungi</taxon>
        <taxon>Dikarya</taxon>
        <taxon>Ascomycota</taxon>
        <taxon>Pezizomycotina</taxon>
        <taxon>Sordariomycetes</taxon>
        <taxon>Hypocreomycetidae</taxon>
        <taxon>Hypocreales</taxon>
        <taxon>Hypocreaceae</taxon>
        <taxon>Escovopsis</taxon>
    </lineage>
</organism>
<feature type="compositionally biased region" description="Acidic residues" evidence="1">
    <location>
        <begin position="200"/>
        <end position="209"/>
    </location>
</feature>
<comment type="caution">
    <text evidence="3">The sequence shown here is derived from an EMBL/GenBank/DDBJ whole genome shotgun (WGS) entry which is preliminary data.</text>
</comment>
<dbReference type="Gene3D" id="3.40.50.410">
    <property type="entry name" value="von Willebrand factor, type A domain"/>
    <property type="match status" value="1"/>
</dbReference>
<dbReference type="SUPFAM" id="SSF53300">
    <property type="entry name" value="vWA-like"/>
    <property type="match status" value="1"/>
</dbReference>
<keyword evidence="4" id="KW-1185">Reference proteome</keyword>
<dbReference type="OrthoDB" id="1729737at2759"/>
<evidence type="ECO:0000256" key="1">
    <source>
        <dbReference type="SAM" id="MobiDB-lite"/>
    </source>
</evidence>
<dbReference type="Pfam" id="PF13768">
    <property type="entry name" value="VWA_3"/>
    <property type="match status" value="1"/>
</dbReference>
<feature type="domain" description="VWFA" evidence="2">
    <location>
        <begin position="16"/>
        <end position="164"/>
    </location>
</feature>
<accession>A0A0M8MVK0</accession>
<evidence type="ECO:0000313" key="3">
    <source>
        <dbReference type="EMBL" id="KOS19458.1"/>
    </source>
</evidence>